<dbReference type="InterPro" id="IPR036881">
    <property type="entry name" value="Glyco_hydro_3_C_sf"/>
</dbReference>
<dbReference type="SUPFAM" id="SSF51445">
    <property type="entry name" value="(Trans)glycosidases"/>
    <property type="match status" value="1"/>
</dbReference>
<dbReference type="InterPro" id="IPR037524">
    <property type="entry name" value="PA14/GLEYA"/>
</dbReference>
<gene>
    <name evidence="11" type="ORF">Sste5346_010347</name>
</gene>
<comment type="catalytic activity">
    <reaction evidence="1 9">
        <text>Hydrolysis of terminal, non-reducing beta-D-glucosyl residues with release of beta-D-glucose.</text>
        <dbReference type="EC" id="3.2.1.21"/>
    </reaction>
</comment>
<dbReference type="SUPFAM" id="SSF52279">
    <property type="entry name" value="Beta-D-glucan exohydrolase, C-terminal domain"/>
    <property type="match status" value="1"/>
</dbReference>
<keyword evidence="8 9" id="KW-0624">Polysaccharide degradation</keyword>
<name>A0ABR3YFX7_9PEZI</name>
<dbReference type="InterPro" id="IPR050288">
    <property type="entry name" value="Cellulose_deg_GH3"/>
</dbReference>
<dbReference type="Gene3D" id="3.20.20.300">
    <property type="entry name" value="Glycoside hydrolase, family 3, N-terminal domain"/>
    <property type="match status" value="1"/>
</dbReference>
<protein>
    <recommendedName>
        <fullName evidence="9">beta-glucosidase</fullName>
        <ecNumber evidence="9">3.2.1.21</ecNumber>
    </recommendedName>
</protein>
<evidence type="ECO:0000256" key="1">
    <source>
        <dbReference type="ARBA" id="ARBA00000448"/>
    </source>
</evidence>
<keyword evidence="7 9" id="KW-0326">Glycosidase</keyword>
<evidence type="ECO:0000313" key="11">
    <source>
        <dbReference type="EMBL" id="KAL1887230.1"/>
    </source>
</evidence>
<dbReference type="Proteomes" id="UP001583186">
    <property type="component" value="Unassembled WGS sequence"/>
</dbReference>
<evidence type="ECO:0000256" key="9">
    <source>
        <dbReference type="RuleBase" id="RU361161"/>
    </source>
</evidence>
<evidence type="ECO:0000256" key="7">
    <source>
        <dbReference type="ARBA" id="ARBA00023295"/>
    </source>
</evidence>
<dbReference type="PROSITE" id="PS00775">
    <property type="entry name" value="GLYCOSYL_HYDROL_F3"/>
    <property type="match status" value="1"/>
</dbReference>
<dbReference type="PANTHER" id="PTHR42715">
    <property type="entry name" value="BETA-GLUCOSIDASE"/>
    <property type="match status" value="1"/>
</dbReference>
<feature type="domain" description="PA14" evidence="10">
    <location>
        <begin position="400"/>
        <end position="559"/>
    </location>
</feature>
<evidence type="ECO:0000259" key="10">
    <source>
        <dbReference type="PROSITE" id="PS51820"/>
    </source>
</evidence>
<evidence type="ECO:0000256" key="6">
    <source>
        <dbReference type="ARBA" id="ARBA00023277"/>
    </source>
</evidence>
<evidence type="ECO:0000256" key="3">
    <source>
        <dbReference type="ARBA" id="ARBA00005336"/>
    </source>
</evidence>
<dbReference type="InterPro" id="IPR001764">
    <property type="entry name" value="Glyco_hydro_3_N"/>
</dbReference>
<keyword evidence="12" id="KW-1185">Reference proteome</keyword>
<dbReference type="EMBL" id="JAWCUI010000134">
    <property type="protein sequence ID" value="KAL1887230.1"/>
    <property type="molecule type" value="Genomic_DNA"/>
</dbReference>
<dbReference type="PROSITE" id="PS51820">
    <property type="entry name" value="PA14"/>
    <property type="match status" value="1"/>
</dbReference>
<dbReference type="PRINTS" id="PR00133">
    <property type="entry name" value="GLHYDRLASE3"/>
</dbReference>
<keyword evidence="4 9" id="KW-0378">Hydrolase</keyword>
<evidence type="ECO:0000313" key="12">
    <source>
        <dbReference type="Proteomes" id="UP001583186"/>
    </source>
</evidence>
<dbReference type="InterPro" id="IPR017853">
    <property type="entry name" value="GH"/>
</dbReference>
<dbReference type="EC" id="3.2.1.21" evidence="9"/>
<dbReference type="Pfam" id="PF00933">
    <property type="entry name" value="Glyco_hydro_3"/>
    <property type="match status" value="1"/>
</dbReference>
<dbReference type="InterPro" id="IPR002772">
    <property type="entry name" value="Glyco_hydro_3_C"/>
</dbReference>
<evidence type="ECO:0000256" key="4">
    <source>
        <dbReference type="ARBA" id="ARBA00022801"/>
    </source>
</evidence>
<comment type="caution">
    <text evidence="11">The sequence shown here is derived from an EMBL/GenBank/DDBJ whole genome shotgun (WGS) entry which is preliminary data.</text>
</comment>
<dbReference type="InterPro" id="IPR036962">
    <property type="entry name" value="Glyco_hydro_3_N_sf"/>
</dbReference>
<keyword evidence="5" id="KW-0325">Glycoprotein</keyword>
<evidence type="ECO:0000256" key="8">
    <source>
        <dbReference type="ARBA" id="ARBA00023326"/>
    </source>
</evidence>
<evidence type="ECO:0000256" key="2">
    <source>
        <dbReference type="ARBA" id="ARBA00004987"/>
    </source>
</evidence>
<organism evidence="11 12">
    <name type="scientific">Sporothrix stenoceras</name>
    <dbReference type="NCBI Taxonomy" id="5173"/>
    <lineage>
        <taxon>Eukaryota</taxon>
        <taxon>Fungi</taxon>
        <taxon>Dikarya</taxon>
        <taxon>Ascomycota</taxon>
        <taxon>Pezizomycotina</taxon>
        <taxon>Sordariomycetes</taxon>
        <taxon>Sordariomycetidae</taxon>
        <taxon>Ophiostomatales</taxon>
        <taxon>Ophiostomataceae</taxon>
        <taxon>Sporothrix</taxon>
    </lineage>
</organism>
<proteinExistence type="inferred from homology"/>
<dbReference type="SMART" id="SM01217">
    <property type="entry name" value="Fn3_like"/>
    <property type="match status" value="1"/>
</dbReference>
<keyword evidence="6 9" id="KW-0119">Carbohydrate metabolism</keyword>
<dbReference type="PANTHER" id="PTHR42715:SF27">
    <property type="entry name" value="BETA-GLUCOSIDASE-RELATED"/>
    <property type="match status" value="1"/>
</dbReference>
<dbReference type="InterPro" id="IPR011658">
    <property type="entry name" value="PA14_dom"/>
</dbReference>
<dbReference type="Gene3D" id="3.40.50.1700">
    <property type="entry name" value="Glycoside hydrolase family 3 C-terminal domain"/>
    <property type="match status" value="1"/>
</dbReference>
<dbReference type="InterPro" id="IPR026891">
    <property type="entry name" value="Fn3-like"/>
</dbReference>
<evidence type="ECO:0000256" key="5">
    <source>
        <dbReference type="ARBA" id="ARBA00023180"/>
    </source>
</evidence>
<dbReference type="Pfam" id="PF14310">
    <property type="entry name" value="Fn3-like"/>
    <property type="match status" value="1"/>
</dbReference>
<dbReference type="Gene3D" id="2.60.120.260">
    <property type="entry name" value="Galactose-binding domain-like"/>
    <property type="match status" value="1"/>
</dbReference>
<dbReference type="Pfam" id="PF07691">
    <property type="entry name" value="PA14"/>
    <property type="match status" value="1"/>
</dbReference>
<dbReference type="InterPro" id="IPR013783">
    <property type="entry name" value="Ig-like_fold"/>
</dbReference>
<comment type="pathway">
    <text evidence="2 9">Glycan metabolism; cellulose degradation.</text>
</comment>
<dbReference type="Pfam" id="PF01915">
    <property type="entry name" value="Glyco_hydro_3_C"/>
    <property type="match status" value="1"/>
</dbReference>
<dbReference type="Gene3D" id="2.60.40.10">
    <property type="entry name" value="Immunoglobulins"/>
    <property type="match status" value="1"/>
</dbReference>
<comment type="similarity">
    <text evidence="3 9">Belongs to the glycosyl hydrolase 3 family.</text>
</comment>
<reference evidence="11 12" key="1">
    <citation type="journal article" date="2024" name="IMA Fungus">
        <title>IMA Genome - F19 : A genome assembly and annotation guide to empower mycologists, including annotated draft genome sequences of Ceratocystis pirilliformis, Diaporthe australafricana, Fusarium ophioides, Paecilomyces lecythidis, and Sporothrix stenoceras.</title>
        <authorList>
            <person name="Aylward J."/>
            <person name="Wilson A.M."/>
            <person name="Visagie C.M."/>
            <person name="Spraker J."/>
            <person name="Barnes I."/>
            <person name="Buitendag C."/>
            <person name="Ceriani C."/>
            <person name="Del Mar Angel L."/>
            <person name="du Plessis D."/>
            <person name="Fuchs T."/>
            <person name="Gasser K."/>
            <person name="Kramer D."/>
            <person name="Li W."/>
            <person name="Munsamy K."/>
            <person name="Piso A."/>
            <person name="Price J.L."/>
            <person name="Sonnekus B."/>
            <person name="Thomas C."/>
            <person name="van der Nest A."/>
            <person name="van Dijk A."/>
            <person name="van Heerden A."/>
            <person name="van Vuuren N."/>
            <person name="Yilmaz N."/>
            <person name="Duong T.A."/>
            <person name="van der Merwe N.A."/>
            <person name="Wingfield M.J."/>
            <person name="Wingfield B.D."/>
        </authorList>
    </citation>
    <scope>NUCLEOTIDE SEQUENCE [LARGE SCALE GENOMIC DNA]</scope>
    <source>
        <strain evidence="11 12">CMW 5346</strain>
    </source>
</reference>
<accession>A0ABR3YFX7</accession>
<sequence length="841" mass="92241">MVVLIDVDKVLLELTLEEKIQLLSGKNNWQTHGIGRLGIPSLTTTDGPHGVRGTAFFNGPKGMLTPSATAMGATFDTNLMRKTGAMLAIEARERGYDVLLGPTVCLQRSPLIGRGFEAFAEDPWLSGMMASEYVNGVQAGGVACSIKHFAAHDQSTNSTEDAIVASERALRETHLLPFQLAVKHANPWSFMTSYNKINGTHASENAWLMSKILRQDWGWDGLVMSDWFGTYSTTEAVVAGLDLEMPGPARWRGDILRYAVLSRKLKMSSIDARVRNLLNLVNKLEAHKHRGDNTAQYGDTPAKKDLCRTLASSSIVLLKNKDNLLPLDPTAKQTYGLIGPAVTITAASGGGSGDLRPYYISRPMEAIKEVVGEENVKTAIGCSGGRFLPYLETDIHVPGTNEPGYLLHWYATDPESDPSLKPTVTVTGEQAQMYFGDNIPDGIGARYWLKVSTIYTAPKTTTIQLGLCVVGKAKMYVDGNEVVDLWTSQPPKTISTPMFDRASMEVTADLSVKEGESYEILVFLKNESFEAGAGALNRGGLRLGYTEKFDDEAALAKAINVAKQVDVPIVIAGLNKDYETEATDRQTLALPPQVDRLIKEVIKANPKTVVVSQAGCPITMPWLDQASAVCHAWYGGQETGHGIADVLFGKTNPSGRISVTFPKRLEHSPAFLNFGKSDYEIVYGEGVFVGYRYYEKTLHDPLFYFGYGLSYTNFEYSNPQAPKTVTPTNGDVRFDASVDVTNTGDRDGHEIVQIYVSDLKSSVQRPIKELKGFKKVWIKAGSTETVTVSLDKYALSYWSERQDKWLAEAGAFRIIISKSANPVDEVASLGIKLLESFTWMI</sequence>
<dbReference type="InterPro" id="IPR019800">
    <property type="entry name" value="Glyco_hydro_3_AS"/>
</dbReference>